<name>A0AAV9BP06_ACOGR</name>
<dbReference type="GO" id="GO:0000981">
    <property type="term" value="F:DNA-binding transcription factor activity, RNA polymerase II-specific"/>
    <property type="evidence" value="ECO:0007669"/>
    <property type="project" value="TreeGrafter"/>
</dbReference>
<keyword evidence="4" id="KW-0804">Transcription</keyword>
<dbReference type="Pfam" id="PF00010">
    <property type="entry name" value="HLH"/>
    <property type="match status" value="1"/>
</dbReference>
<evidence type="ECO:0000256" key="2">
    <source>
        <dbReference type="ARBA" id="ARBA00023015"/>
    </source>
</evidence>
<dbReference type="GO" id="GO:0090575">
    <property type="term" value="C:RNA polymerase II transcription regulator complex"/>
    <property type="evidence" value="ECO:0007669"/>
    <property type="project" value="TreeGrafter"/>
</dbReference>
<keyword evidence="10" id="KW-1185">Reference proteome</keyword>
<dbReference type="InterPro" id="IPR011598">
    <property type="entry name" value="bHLH_dom"/>
</dbReference>
<keyword evidence="5" id="KW-0539">Nucleus</keyword>
<dbReference type="GO" id="GO:0000977">
    <property type="term" value="F:RNA polymerase II transcription regulatory region sequence-specific DNA binding"/>
    <property type="evidence" value="ECO:0007669"/>
    <property type="project" value="TreeGrafter"/>
</dbReference>
<organism evidence="9 10">
    <name type="scientific">Acorus gramineus</name>
    <name type="common">Dwarf sweet flag</name>
    <dbReference type="NCBI Taxonomy" id="55184"/>
    <lineage>
        <taxon>Eukaryota</taxon>
        <taxon>Viridiplantae</taxon>
        <taxon>Streptophyta</taxon>
        <taxon>Embryophyta</taxon>
        <taxon>Tracheophyta</taxon>
        <taxon>Spermatophyta</taxon>
        <taxon>Magnoliopsida</taxon>
        <taxon>Liliopsida</taxon>
        <taxon>Acoraceae</taxon>
        <taxon>Acorus</taxon>
    </lineage>
</organism>
<reference evidence="9" key="1">
    <citation type="journal article" date="2023" name="Nat. Commun.">
        <title>Diploid and tetraploid genomes of Acorus and the evolution of monocots.</title>
        <authorList>
            <person name="Ma L."/>
            <person name="Liu K.W."/>
            <person name="Li Z."/>
            <person name="Hsiao Y.Y."/>
            <person name="Qi Y."/>
            <person name="Fu T."/>
            <person name="Tang G.D."/>
            <person name="Zhang D."/>
            <person name="Sun W.H."/>
            <person name="Liu D.K."/>
            <person name="Li Y."/>
            <person name="Chen G.Z."/>
            <person name="Liu X.D."/>
            <person name="Liao X.Y."/>
            <person name="Jiang Y.T."/>
            <person name="Yu X."/>
            <person name="Hao Y."/>
            <person name="Huang J."/>
            <person name="Zhao X.W."/>
            <person name="Ke S."/>
            <person name="Chen Y.Y."/>
            <person name="Wu W.L."/>
            <person name="Hsu J.L."/>
            <person name="Lin Y.F."/>
            <person name="Huang M.D."/>
            <person name="Li C.Y."/>
            <person name="Huang L."/>
            <person name="Wang Z.W."/>
            <person name="Zhao X."/>
            <person name="Zhong W.Y."/>
            <person name="Peng D.H."/>
            <person name="Ahmad S."/>
            <person name="Lan S."/>
            <person name="Zhang J.S."/>
            <person name="Tsai W.C."/>
            <person name="Van de Peer Y."/>
            <person name="Liu Z.J."/>
        </authorList>
    </citation>
    <scope>NUCLEOTIDE SEQUENCE</scope>
    <source>
        <strain evidence="9">SCP</strain>
    </source>
</reference>
<proteinExistence type="inferred from homology"/>
<keyword evidence="2" id="KW-0805">Transcription regulation</keyword>
<comment type="caution">
    <text evidence="9">The sequence shown here is derived from an EMBL/GenBank/DDBJ whole genome shotgun (WGS) entry which is preliminary data.</text>
</comment>
<keyword evidence="3" id="KW-0238">DNA-binding</keyword>
<dbReference type="Gene3D" id="4.10.280.10">
    <property type="entry name" value="Helix-loop-helix DNA-binding domain"/>
    <property type="match status" value="1"/>
</dbReference>
<dbReference type="SMART" id="SM00353">
    <property type="entry name" value="HLH"/>
    <property type="match status" value="1"/>
</dbReference>
<accession>A0AAV9BP06</accession>
<dbReference type="EMBL" id="JAUJYN010000002">
    <property type="protein sequence ID" value="KAK1278503.1"/>
    <property type="molecule type" value="Genomic_DNA"/>
</dbReference>
<dbReference type="AlphaFoldDB" id="A0AAV9BP06"/>
<dbReference type="PANTHER" id="PTHR13935">
    <property type="entry name" value="ACHAETE-SCUTE TRANSCRIPTION FACTOR-RELATED"/>
    <property type="match status" value="1"/>
</dbReference>
<comment type="function">
    <text evidence="6">Transcription activator that binds to the DNA motif 5'-CACGTGG-3' in the promoter of iron (Fe) deficiency-inducible genes as well as of genes involved in iron homeostasis, thus contributing to basal tolerance to iron deficiency, iron uptake from soil and iron transport, particularly during seed maturation and germination. Promotes the accumulation of mugineic acid family phytosiderophores (MAs). Required for ethylene-mediated signaling during iron deficiency responses. Improves growth and yield, especially in calcareous soil with low iron availability. Promotes iron concentration in shoots and grain.</text>
</comment>
<evidence type="ECO:0000256" key="3">
    <source>
        <dbReference type="ARBA" id="ARBA00023125"/>
    </source>
</evidence>
<gene>
    <name evidence="9" type="ORF">QJS04_geneDACA007387</name>
</gene>
<evidence type="ECO:0000313" key="9">
    <source>
        <dbReference type="EMBL" id="KAK1278503.1"/>
    </source>
</evidence>
<dbReference type="GO" id="GO:0046983">
    <property type="term" value="F:protein dimerization activity"/>
    <property type="evidence" value="ECO:0007669"/>
    <property type="project" value="InterPro"/>
</dbReference>
<evidence type="ECO:0000256" key="5">
    <source>
        <dbReference type="ARBA" id="ARBA00023242"/>
    </source>
</evidence>
<evidence type="ECO:0000256" key="6">
    <source>
        <dbReference type="ARBA" id="ARBA00056447"/>
    </source>
</evidence>
<evidence type="ECO:0000313" key="10">
    <source>
        <dbReference type="Proteomes" id="UP001179952"/>
    </source>
</evidence>
<dbReference type="PANTHER" id="PTHR13935:SF41">
    <property type="entry name" value="TRANSCRIPTION FACTOR ORG2-RELATED"/>
    <property type="match status" value="1"/>
</dbReference>
<evidence type="ECO:0000256" key="7">
    <source>
        <dbReference type="ARBA" id="ARBA00074844"/>
    </source>
</evidence>
<sequence>MVAFFSTPMFSTFDDHKISWELPFNNHGFQETEASNLFLGFSAQEADEINYHPTSKRKLTHNAYERDRRKKLNSLYSSLRSLLPGINNSEKLSIPNTISHVLKYIPELQRQIDDMRHTKEEMLARMSRRGDLTRVESSRRRRNGEIYPAVTASRVNEREFMVQVCVVGASGGAPLSSVLRDLEMEGFWLLNASTFVDEVNKVFYNLHLQVI</sequence>
<comment type="similarity">
    <text evidence="1">Belongs to the bHLH protein family.</text>
</comment>
<evidence type="ECO:0000256" key="4">
    <source>
        <dbReference type="ARBA" id="ARBA00023163"/>
    </source>
</evidence>
<evidence type="ECO:0000259" key="8">
    <source>
        <dbReference type="PROSITE" id="PS50888"/>
    </source>
</evidence>
<dbReference type="GO" id="GO:0042594">
    <property type="term" value="P:response to starvation"/>
    <property type="evidence" value="ECO:0007669"/>
    <property type="project" value="UniProtKB-ARBA"/>
</dbReference>
<dbReference type="FunFam" id="4.10.280.10:FF:000074">
    <property type="entry name" value="Transcription factor ORG2"/>
    <property type="match status" value="1"/>
</dbReference>
<dbReference type="Proteomes" id="UP001179952">
    <property type="component" value="Unassembled WGS sequence"/>
</dbReference>
<dbReference type="InterPro" id="IPR036638">
    <property type="entry name" value="HLH_DNA-bd_sf"/>
</dbReference>
<protein>
    <recommendedName>
        <fullName evidence="7">Protein IRON-RELATED TRANSCRIPTION FACTOR 2</fullName>
    </recommendedName>
</protein>
<dbReference type="PROSITE" id="PS50888">
    <property type="entry name" value="BHLH"/>
    <property type="match status" value="1"/>
</dbReference>
<feature type="domain" description="BHLH" evidence="8">
    <location>
        <begin position="56"/>
        <end position="108"/>
    </location>
</feature>
<dbReference type="SUPFAM" id="SSF47459">
    <property type="entry name" value="HLH, helix-loop-helix DNA-binding domain"/>
    <property type="match status" value="1"/>
</dbReference>
<evidence type="ECO:0000256" key="1">
    <source>
        <dbReference type="ARBA" id="ARBA00005510"/>
    </source>
</evidence>
<dbReference type="InterPro" id="IPR015660">
    <property type="entry name" value="MASH1/Ascl1a-like"/>
</dbReference>
<reference evidence="9" key="2">
    <citation type="submission" date="2023-06" db="EMBL/GenBank/DDBJ databases">
        <authorList>
            <person name="Ma L."/>
            <person name="Liu K.-W."/>
            <person name="Li Z."/>
            <person name="Hsiao Y.-Y."/>
            <person name="Qi Y."/>
            <person name="Fu T."/>
            <person name="Tang G."/>
            <person name="Zhang D."/>
            <person name="Sun W.-H."/>
            <person name="Liu D.-K."/>
            <person name="Li Y."/>
            <person name="Chen G.-Z."/>
            <person name="Liu X.-D."/>
            <person name="Liao X.-Y."/>
            <person name="Jiang Y.-T."/>
            <person name="Yu X."/>
            <person name="Hao Y."/>
            <person name="Huang J."/>
            <person name="Zhao X.-W."/>
            <person name="Ke S."/>
            <person name="Chen Y.-Y."/>
            <person name="Wu W.-L."/>
            <person name="Hsu J.-L."/>
            <person name="Lin Y.-F."/>
            <person name="Huang M.-D."/>
            <person name="Li C.-Y."/>
            <person name="Huang L."/>
            <person name="Wang Z.-W."/>
            <person name="Zhao X."/>
            <person name="Zhong W.-Y."/>
            <person name="Peng D.-H."/>
            <person name="Ahmad S."/>
            <person name="Lan S."/>
            <person name="Zhang J.-S."/>
            <person name="Tsai W.-C."/>
            <person name="Van De Peer Y."/>
            <person name="Liu Z.-J."/>
        </authorList>
    </citation>
    <scope>NUCLEOTIDE SEQUENCE</scope>
    <source>
        <strain evidence="9">SCP</strain>
        <tissue evidence="9">Leaves</tissue>
    </source>
</reference>